<evidence type="ECO:0000313" key="6">
    <source>
        <dbReference type="EMBL" id="MFC6152690.1"/>
    </source>
</evidence>
<dbReference type="PANTHER" id="PTHR30055">
    <property type="entry name" value="HTH-TYPE TRANSCRIPTIONAL REGULATOR RUTR"/>
    <property type="match status" value="1"/>
</dbReference>
<name>A0ABW1QXW6_9ACTN</name>
<organism evidence="6 7">
    <name type="scientific">Nocardioides yefusunii</name>
    <dbReference type="NCBI Taxonomy" id="2500546"/>
    <lineage>
        <taxon>Bacteria</taxon>
        <taxon>Bacillati</taxon>
        <taxon>Actinomycetota</taxon>
        <taxon>Actinomycetes</taxon>
        <taxon>Propionibacteriales</taxon>
        <taxon>Nocardioidaceae</taxon>
        <taxon>Nocardioides</taxon>
    </lineage>
</organism>
<sequence length="189" mass="20599">MRTSELGAPLSRADGRRNRRGILDAATEALFENPAVSMGEIARRAGVTRATVYRHYPDRDLLVAAVLGDIATVLVPPLLKEMRHLAWADALNRLARRAISVAAAHRVHITTVAPHLESMTRSAIAGEPIEAQLGARRASGDITVSLDDAWLALCIRSLCLTAVRRLADPETDPERLADELSLSLRRLCV</sequence>
<feature type="DNA-binding region" description="H-T-H motif" evidence="4">
    <location>
        <begin position="37"/>
        <end position="56"/>
    </location>
</feature>
<dbReference type="Gene3D" id="1.10.357.10">
    <property type="entry name" value="Tetracycline Repressor, domain 2"/>
    <property type="match status" value="1"/>
</dbReference>
<accession>A0ABW1QXW6</accession>
<comment type="caution">
    <text evidence="6">The sequence shown here is derived from an EMBL/GenBank/DDBJ whole genome shotgun (WGS) entry which is preliminary data.</text>
</comment>
<dbReference type="SUPFAM" id="SSF46689">
    <property type="entry name" value="Homeodomain-like"/>
    <property type="match status" value="1"/>
</dbReference>
<feature type="domain" description="HTH tetR-type" evidence="5">
    <location>
        <begin position="16"/>
        <end position="74"/>
    </location>
</feature>
<dbReference type="InterPro" id="IPR009057">
    <property type="entry name" value="Homeodomain-like_sf"/>
</dbReference>
<dbReference type="InterPro" id="IPR001647">
    <property type="entry name" value="HTH_TetR"/>
</dbReference>
<reference evidence="7" key="1">
    <citation type="journal article" date="2019" name="Int. J. Syst. Evol. Microbiol.">
        <title>The Global Catalogue of Microorganisms (GCM) 10K type strain sequencing project: providing services to taxonomists for standard genome sequencing and annotation.</title>
        <authorList>
            <consortium name="The Broad Institute Genomics Platform"/>
            <consortium name="The Broad Institute Genome Sequencing Center for Infectious Disease"/>
            <person name="Wu L."/>
            <person name="Ma J."/>
        </authorList>
    </citation>
    <scope>NUCLEOTIDE SEQUENCE [LARGE SCALE GENOMIC DNA]</scope>
    <source>
        <strain evidence="7">DFY28</strain>
    </source>
</reference>
<keyword evidence="2 4" id="KW-0238">DNA-binding</keyword>
<dbReference type="PROSITE" id="PS50977">
    <property type="entry name" value="HTH_TETR_2"/>
    <property type="match status" value="1"/>
</dbReference>
<dbReference type="PANTHER" id="PTHR30055:SF234">
    <property type="entry name" value="HTH-TYPE TRANSCRIPTIONAL REGULATOR BETI"/>
    <property type="match status" value="1"/>
</dbReference>
<evidence type="ECO:0000259" key="5">
    <source>
        <dbReference type="PROSITE" id="PS50977"/>
    </source>
</evidence>
<evidence type="ECO:0000256" key="1">
    <source>
        <dbReference type="ARBA" id="ARBA00023015"/>
    </source>
</evidence>
<protein>
    <submittedName>
        <fullName evidence="6">TetR/AcrR family transcriptional regulator</fullName>
    </submittedName>
</protein>
<evidence type="ECO:0000313" key="7">
    <source>
        <dbReference type="Proteomes" id="UP001596098"/>
    </source>
</evidence>
<keyword evidence="7" id="KW-1185">Reference proteome</keyword>
<dbReference type="Proteomes" id="UP001596098">
    <property type="component" value="Unassembled WGS sequence"/>
</dbReference>
<evidence type="ECO:0000256" key="4">
    <source>
        <dbReference type="PROSITE-ProRule" id="PRU00335"/>
    </source>
</evidence>
<evidence type="ECO:0000256" key="2">
    <source>
        <dbReference type="ARBA" id="ARBA00023125"/>
    </source>
</evidence>
<gene>
    <name evidence="6" type="ORF">ACFPWU_03295</name>
</gene>
<dbReference type="Pfam" id="PF00440">
    <property type="entry name" value="TetR_N"/>
    <property type="match status" value="1"/>
</dbReference>
<evidence type="ECO:0000256" key="3">
    <source>
        <dbReference type="ARBA" id="ARBA00023163"/>
    </source>
</evidence>
<proteinExistence type="predicted"/>
<keyword evidence="1" id="KW-0805">Transcription regulation</keyword>
<dbReference type="EMBL" id="JBHSQI010000002">
    <property type="protein sequence ID" value="MFC6152690.1"/>
    <property type="molecule type" value="Genomic_DNA"/>
</dbReference>
<dbReference type="InterPro" id="IPR050109">
    <property type="entry name" value="HTH-type_TetR-like_transc_reg"/>
</dbReference>
<keyword evidence="3" id="KW-0804">Transcription</keyword>
<dbReference type="RefSeq" id="WP_128219654.1">
    <property type="nucleotide sequence ID" value="NZ_CP034929.1"/>
</dbReference>